<evidence type="ECO:0000313" key="2">
    <source>
        <dbReference type="EMBL" id="GAB0058391.1"/>
    </source>
</evidence>
<dbReference type="Pfam" id="PF02661">
    <property type="entry name" value="Fic"/>
    <property type="match status" value="1"/>
</dbReference>
<reference evidence="2 3" key="1">
    <citation type="submission" date="2024-05" db="EMBL/GenBank/DDBJ databases">
        <authorList>
            <consortium name="Candidatus Magnetaquicoccaceae bacterium FCR-1 genome sequencing consortium"/>
            <person name="Shimoshige H."/>
            <person name="Shimamura S."/>
            <person name="Taoka A."/>
            <person name="Kobayashi H."/>
            <person name="Maekawa T."/>
        </authorList>
    </citation>
    <scope>NUCLEOTIDE SEQUENCE [LARGE SCALE GENOMIC DNA]</scope>
    <source>
        <strain evidence="2 3">FCR-1</strain>
    </source>
</reference>
<dbReference type="InterPro" id="IPR040198">
    <property type="entry name" value="Fido_containing"/>
</dbReference>
<dbReference type="PANTHER" id="PTHR13504:SF38">
    <property type="entry name" value="FIDO DOMAIN-CONTAINING PROTEIN"/>
    <property type="match status" value="1"/>
</dbReference>
<sequence length="536" mass="62066">MEYAFITDLEDVTPLASSELFALAQVWQERREELEGSGAFQEFMRRLYREWAIETGLIERLYHWDRGVTELLIEQGIEASLIAHRGNMSRDQAEGVAALIQDQRHVVDWLFHFVKSERELSEGYIRQLHAAFTRQQQSISAETPDGRRIEVPLLKGAYKQHPNNPRREDGSFHHYCPPEFVADEMERLLVWYHGHVKSETPPEVLAAFLHHRFTQIHPFQDGNGRVARALASLVFIKNKLFPLVIRDEERRVYIDALEQADQGRLKPLCDFFVRSQRRSILKALEVEQQLPENRHAEAILSSGLKLLHKKAQVDHQELAKIEKVNRLAGMLDFITKQRYEEMLKIIKQENLVLQKTSDENYFDIIIDNNKGFISSLESLESVGIIDKIILRNKYDPLVAGLNSKLSSISILTFKNMSNLFSGVNMGNCEKWERVSIISNLVFQFVVSFHWVYSENKTILTAISFILFREFDGSKNRYITTNCRVASPDFFQFNYKEDEASVVARFKEWLEESLAIGLGEWHKMVAREVVGFEDGAA</sequence>
<accession>A0ABQ0CBW7</accession>
<dbReference type="EMBL" id="BAAFGK010000004">
    <property type="protein sequence ID" value="GAB0058391.1"/>
    <property type="molecule type" value="Genomic_DNA"/>
</dbReference>
<dbReference type="RefSeq" id="WP_420906065.1">
    <property type="nucleotide sequence ID" value="NZ_BAAFGK010000004.1"/>
</dbReference>
<comment type="caution">
    <text evidence="2">The sequence shown here is derived from an EMBL/GenBank/DDBJ whole genome shotgun (WGS) entry which is preliminary data.</text>
</comment>
<name>A0ABQ0CBW7_9PROT</name>
<protein>
    <recommendedName>
        <fullName evidence="1">Fido domain-containing protein</fullName>
    </recommendedName>
</protein>
<dbReference type="PANTHER" id="PTHR13504">
    <property type="entry name" value="FIDO DOMAIN-CONTAINING PROTEIN DDB_G0283145"/>
    <property type="match status" value="1"/>
</dbReference>
<dbReference type="InterPro" id="IPR003812">
    <property type="entry name" value="Fido"/>
</dbReference>
<dbReference type="Gene3D" id="1.10.3290.10">
    <property type="entry name" value="Fido-like domain"/>
    <property type="match status" value="1"/>
</dbReference>
<gene>
    <name evidence="2" type="ORF">SIID45300_02740</name>
</gene>
<feature type="domain" description="Fido" evidence="1">
    <location>
        <begin position="120"/>
        <end position="274"/>
    </location>
</feature>
<dbReference type="SUPFAM" id="SSF140931">
    <property type="entry name" value="Fic-like"/>
    <property type="match status" value="1"/>
</dbReference>
<evidence type="ECO:0000313" key="3">
    <source>
        <dbReference type="Proteomes" id="UP001628193"/>
    </source>
</evidence>
<evidence type="ECO:0000259" key="1">
    <source>
        <dbReference type="PROSITE" id="PS51459"/>
    </source>
</evidence>
<keyword evidence="3" id="KW-1185">Reference proteome</keyword>
<dbReference type="PROSITE" id="PS51459">
    <property type="entry name" value="FIDO"/>
    <property type="match status" value="1"/>
</dbReference>
<proteinExistence type="predicted"/>
<dbReference type="Proteomes" id="UP001628193">
    <property type="component" value="Unassembled WGS sequence"/>
</dbReference>
<dbReference type="InterPro" id="IPR036597">
    <property type="entry name" value="Fido-like_dom_sf"/>
</dbReference>
<reference evidence="2 3" key="2">
    <citation type="submission" date="2024-09" db="EMBL/GenBank/DDBJ databases">
        <title>Draft genome sequence of Candidatus Magnetaquicoccaceae bacterium FCR-1.</title>
        <authorList>
            <person name="Shimoshige H."/>
            <person name="Shimamura S."/>
            <person name="Taoka A."/>
            <person name="Kobayashi H."/>
            <person name="Maekawa T."/>
        </authorList>
    </citation>
    <scope>NUCLEOTIDE SEQUENCE [LARGE SCALE GENOMIC DNA]</scope>
    <source>
        <strain evidence="2 3">FCR-1</strain>
    </source>
</reference>
<organism evidence="2 3">
    <name type="scientific">Candidatus Magnetaquiglobus chichijimensis</name>
    <dbReference type="NCBI Taxonomy" id="3141448"/>
    <lineage>
        <taxon>Bacteria</taxon>
        <taxon>Pseudomonadati</taxon>
        <taxon>Pseudomonadota</taxon>
        <taxon>Magnetococcia</taxon>
        <taxon>Magnetococcales</taxon>
        <taxon>Candidatus Magnetaquicoccaceae</taxon>
        <taxon>Candidatus Magnetaquiglobus</taxon>
    </lineage>
</organism>